<organism evidence="1 2">
    <name type="scientific">Parthenolecanium corni</name>
    <dbReference type="NCBI Taxonomy" id="536013"/>
    <lineage>
        <taxon>Eukaryota</taxon>
        <taxon>Metazoa</taxon>
        <taxon>Ecdysozoa</taxon>
        <taxon>Arthropoda</taxon>
        <taxon>Hexapoda</taxon>
        <taxon>Insecta</taxon>
        <taxon>Pterygota</taxon>
        <taxon>Neoptera</taxon>
        <taxon>Paraneoptera</taxon>
        <taxon>Hemiptera</taxon>
        <taxon>Sternorrhyncha</taxon>
        <taxon>Coccoidea</taxon>
        <taxon>Coccidae</taxon>
        <taxon>Parthenolecanium</taxon>
    </lineage>
</organism>
<name>A0AAN9TKD2_9HEMI</name>
<reference evidence="1 2" key="1">
    <citation type="submission" date="2024-03" db="EMBL/GenBank/DDBJ databases">
        <title>Adaptation during the transition from Ophiocordyceps entomopathogen to insect associate is accompanied by gene loss and intensified selection.</title>
        <authorList>
            <person name="Ward C.M."/>
            <person name="Onetto C.A."/>
            <person name="Borneman A.R."/>
        </authorList>
    </citation>
    <scope>NUCLEOTIDE SEQUENCE [LARGE SCALE GENOMIC DNA]</scope>
    <source>
        <strain evidence="1">AWRI1</strain>
        <tissue evidence="1">Single Adult Female</tissue>
    </source>
</reference>
<comment type="caution">
    <text evidence="1">The sequence shown here is derived from an EMBL/GenBank/DDBJ whole genome shotgun (WGS) entry which is preliminary data.</text>
</comment>
<protein>
    <submittedName>
        <fullName evidence="1">Uncharacterized protein</fullName>
    </submittedName>
</protein>
<evidence type="ECO:0000313" key="2">
    <source>
        <dbReference type="Proteomes" id="UP001367676"/>
    </source>
</evidence>
<dbReference type="EMBL" id="JBBCAQ010000013">
    <property type="protein sequence ID" value="KAK7600729.1"/>
    <property type="molecule type" value="Genomic_DNA"/>
</dbReference>
<gene>
    <name evidence="1" type="ORF">V9T40_009867</name>
</gene>
<proteinExistence type="predicted"/>
<keyword evidence="2" id="KW-1185">Reference proteome</keyword>
<accession>A0AAN9TKD2</accession>
<sequence>MAKNADISSDRVLPYDLAAATSRNRRRDRRRGPRVTIASRIMERARRLFGRNRPVIGSSHRIASHRLDDMRDADLAERCLKSKLRTDDRERYANTNSIRFRWTALASRASPWRAAAGARLRSLAALRCAAPSRALPSGTKRKRKRKRLRIANVPKTLTASMQCLRQIFRESSQSTSSDLVGACSQLKKYECVTPRASLYVAWRTPATNLPSVLYKVTGRPCIRVRSIFYSARARARGTERRPPSTYTYVRMSDGVGDGDGAKKPCSENDAKQTGRGVIRTECPRTARSLWDGKFQDGLEFAKMAQLRRGVAWRGTRQRRYSGQRIESFENLKGANDEVKLKLVDATANCRNSSEGES</sequence>
<dbReference type="AlphaFoldDB" id="A0AAN9TKD2"/>
<dbReference type="Proteomes" id="UP001367676">
    <property type="component" value="Unassembled WGS sequence"/>
</dbReference>
<evidence type="ECO:0000313" key="1">
    <source>
        <dbReference type="EMBL" id="KAK7600729.1"/>
    </source>
</evidence>